<keyword evidence="3" id="KW-0732">Signal</keyword>
<evidence type="ECO:0000256" key="3">
    <source>
        <dbReference type="ARBA" id="ARBA00022729"/>
    </source>
</evidence>
<comment type="similarity">
    <text evidence="2">Belongs to the SusD family.</text>
</comment>
<dbReference type="Proteomes" id="UP001062165">
    <property type="component" value="Chromosome"/>
</dbReference>
<evidence type="ECO:0000256" key="2">
    <source>
        <dbReference type="ARBA" id="ARBA00006275"/>
    </source>
</evidence>
<evidence type="ECO:0000313" key="8">
    <source>
        <dbReference type="EMBL" id="UXX81000.1"/>
    </source>
</evidence>
<dbReference type="EMBL" id="CP106735">
    <property type="protein sequence ID" value="UXX81000.1"/>
    <property type="molecule type" value="Genomic_DNA"/>
</dbReference>
<sequence>MNRYINKIYTCIATTMMVVIGAGCTSFEDVNPTNEFPGNEVGESTYNIELVLNEGYLAWSQSFCSQHLPVANLLADYTEAITGEQSLGGSYENLYEFDRGVFHNDGQWSSAYKAINQANMVLDFTENTDPIDELYLLQRDRFRGEAWFIRAYAYFLLIRYYGEQYNTAGLSKPGVVLRTTPATGFDAGGRASVGEVYSQILSDLDSAEKYLPLTFTTPDNDYEQFPVFQFRAKRFDALSLKAKVQFQMNEMNQCLLTLQKVIGFLPGSIVITPKVAPADVMSILADSVANFYFTQYDVNAKLRQVSANFTVSGDKGLMVNIDGITNEKQSVIFLTDQFIDLYLDANGVVKGGDGYRMNNFVFKIDIEDLEGVVVDSSRYIFNKFVLDAESNTSWPTLRLEELLLMRAEAWALTNQASAAVKDLNYLKSLRKATPVSLSLSRVELLDAIAQDRMLELVGEGERFFNWKRMGAYNELIESVYSPEVYSSYDRLRTQNIVWNHPGTLLRIPQTEITRNTDLTDADQNP</sequence>
<keyword evidence="4" id="KW-0472">Membrane</keyword>
<dbReference type="Pfam" id="PF14322">
    <property type="entry name" value="SusD-like_3"/>
    <property type="match status" value="1"/>
</dbReference>
<dbReference type="RefSeq" id="WP_263052729.1">
    <property type="nucleotide sequence ID" value="NZ_CP106735.1"/>
</dbReference>
<reference evidence="8" key="1">
    <citation type="submission" date="2022-10" db="EMBL/GenBank/DDBJ databases">
        <title>Comparative genomics and taxonomic characterization of three novel marine species of genus Reichenbachiella exhibiting antioxidant and polysaccharide degradation activities.</title>
        <authorList>
            <person name="Muhammad N."/>
            <person name="Lee Y.-J."/>
            <person name="Ko J."/>
            <person name="Kim S.-G."/>
        </authorList>
    </citation>
    <scope>NUCLEOTIDE SEQUENCE</scope>
    <source>
        <strain evidence="8">Wsw4-B4</strain>
    </source>
</reference>
<evidence type="ECO:0000259" key="7">
    <source>
        <dbReference type="Pfam" id="PF14322"/>
    </source>
</evidence>
<evidence type="ECO:0000313" key="9">
    <source>
        <dbReference type="Proteomes" id="UP001062165"/>
    </source>
</evidence>
<dbReference type="PROSITE" id="PS51257">
    <property type="entry name" value="PROKAR_LIPOPROTEIN"/>
    <property type="match status" value="1"/>
</dbReference>
<dbReference type="Pfam" id="PF07980">
    <property type="entry name" value="SusD_RagB"/>
    <property type="match status" value="1"/>
</dbReference>
<dbReference type="InterPro" id="IPR033985">
    <property type="entry name" value="SusD-like_N"/>
</dbReference>
<evidence type="ECO:0000259" key="6">
    <source>
        <dbReference type="Pfam" id="PF07980"/>
    </source>
</evidence>
<evidence type="ECO:0000256" key="1">
    <source>
        <dbReference type="ARBA" id="ARBA00004442"/>
    </source>
</evidence>
<dbReference type="InterPro" id="IPR012944">
    <property type="entry name" value="SusD_RagB_dom"/>
</dbReference>
<protein>
    <submittedName>
        <fullName evidence="8">RagB/SusD family nutrient uptake outer membrane protein</fullName>
    </submittedName>
</protein>
<dbReference type="SUPFAM" id="SSF48452">
    <property type="entry name" value="TPR-like"/>
    <property type="match status" value="1"/>
</dbReference>
<proteinExistence type="inferred from homology"/>
<feature type="domain" description="RagB/SusD" evidence="6">
    <location>
        <begin position="389"/>
        <end position="525"/>
    </location>
</feature>
<name>A0ABY6D5X5_9BACT</name>
<comment type="subcellular location">
    <subcellularLocation>
        <location evidence="1">Cell outer membrane</location>
    </subcellularLocation>
</comment>
<dbReference type="Gene3D" id="1.25.40.390">
    <property type="match status" value="1"/>
</dbReference>
<feature type="domain" description="SusD-like N-terminal" evidence="7">
    <location>
        <begin position="83"/>
        <end position="215"/>
    </location>
</feature>
<keyword evidence="9" id="KW-1185">Reference proteome</keyword>
<evidence type="ECO:0000256" key="5">
    <source>
        <dbReference type="ARBA" id="ARBA00023237"/>
    </source>
</evidence>
<organism evidence="8 9">
    <name type="scientific">Reichenbachiella carrageenanivorans</name>
    <dbReference type="NCBI Taxonomy" id="2979869"/>
    <lineage>
        <taxon>Bacteria</taxon>
        <taxon>Pseudomonadati</taxon>
        <taxon>Bacteroidota</taxon>
        <taxon>Cytophagia</taxon>
        <taxon>Cytophagales</taxon>
        <taxon>Reichenbachiellaceae</taxon>
        <taxon>Reichenbachiella</taxon>
    </lineage>
</organism>
<dbReference type="InterPro" id="IPR011990">
    <property type="entry name" value="TPR-like_helical_dom_sf"/>
</dbReference>
<accession>A0ABY6D5X5</accession>
<evidence type="ECO:0000256" key="4">
    <source>
        <dbReference type="ARBA" id="ARBA00023136"/>
    </source>
</evidence>
<gene>
    <name evidence="8" type="ORF">N7E81_07795</name>
</gene>
<keyword evidence="5" id="KW-0998">Cell outer membrane</keyword>